<evidence type="ECO:0000313" key="8">
    <source>
        <dbReference type="Proteomes" id="UP000310189"/>
    </source>
</evidence>
<feature type="compositionally biased region" description="Polar residues" evidence="5">
    <location>
        <begin position="205"/>
        <end position="218"/>
    </location>
</feature>
<dbReference type="PROSITE" id="PS50103">
    <property type="entry name" value="ZF_C3H1"/>
    <property type="match status" value="2"/>
</dbReference>
<evidence type="ECO:0000256" key="3">
    <source>
        <dbReference type="ARBA" id="ARBA00022833"/>
    </source>
</evidence>
<feature type="region of interest" description="Disordered" evidence="5">
    <location>
        <begin position="192"/>
        <end position="255"/>
    </location>
</feature>
<dbReference type="GO" id="GO:0000209">
    <property type="term" value="P:protein polyubiquitination"/>
    <property type="evidence" value="ECO:0007669"/>
    <property type="project" value="InterPro"/>
</dbReference>
<evidence type="ECO:0000256" key="2">
    <source>
        <dbReference type="ARBA" id="ARBA00022771"/>
    </source>
</evidence>
<dbReference type="AlphaFoldDB" id="A0A4T0FY36"/>
<dbReference type="Gene3D" id="2.30.30.1190">
    <property type="match status" value="1"/>
</dbReference>
<keyword evidence="2 4" id="KW-0863">Zinc-finger</keyword>
<accession>A0A4T0FY36</accession>
<feature type="zinc finger region" description="C3H1-type" evidence="4">
    <location>
        <begin position="15"/>
        <end position="41"/>
    </location>
</feature>
<dbReference type="Proteomes" id="UP000310189">
    <property type="component" value="Unassembled WGS sequence"/>
</dbReference>
<dbReference type="PANTHER" id="PTHR11224:SF10">
    <property type="entry name" value="IP09428P-RELATED"/>
    <property type="match status" value="1"/>
</dbReference>
<proteinExistence type="predicted"/>
<dbReference type="InterPro" id="IPR045072">
    <property type="entry name" value="MKRN-like"/>
</dbReference>
<evidence type="ECO:0000259" key="6">
    <source>
        <dbReference type="PROSITE" id="PS50103"/>
    </source>
</evidence>
<keyword evidence="8" id="KW-1185">Reference proteome</keyword>
<dbReference type="PANTHER" id="PTHR11224">
    <property type="entry name" value="MAKORIN-RELATED"/>
    <property type="match status" value="1"/>
</dbReference>
<dbReference type="InterPro" id="IPR036855">
    <property type="entry name" value="Znf_CCCH_sf"/>
</dbReference>
<protein>
    <recommendedName>
        <fullName evidence="6">C3H1-type domain-containing protein</fullName>
    </recommendedName>
</protein>
<evidence type="ECO:0000256" key="1">
    <source>
        <dbReference type="ARBA" id="ARBA00022723"/>
    </source>
</evidence>
<dbReference type="OrthoDB" id="411372at2759"/>
<keyword evidence="3 4" id="KW-0862">Zinc</keyword>
<reference evidence="7 8" key="1">
    <citation type="submission" date="2019-03" db="EMBL/GenBank/DDBJ databases">
        <title>Sequencing 23 genomes of Wallemia ichthyophaga.</title>
        <authorList>
            <person name="Gostincar C."/>
        </authorList>
    </citation>
    <scope>NUCLEOTIDE SEQUENCE [LARGE SCALE GENOMIC DNA]</scope>
    <source>
        <strain evidence="7 8">EXF-5753</strain>
    </source>
</reference>
<dbReference type="EMBL" id="SPNW01000003">
    <property type="protein sequence ID" value="TIA93205.1"/>
    <property type="molecule type" value="Genomic_DNA"/>
</dbReference>
<dbReference type="GO" id="GO:0008270">
    <property type="term" value="F:zinc ion binding"/>
    <property type="evidence" value="ECO:0007669"/>
    <property type="project" value="UniProtKB-KW"/>
</dbReference>
<comment type="caution">
    <text evidence="7">The sequence shown here is derived from an EMBL/GenBank/DDBJ whole genome shotgun (WGS) entry which is preliminary data.</text>
</comment>
<keyword evidence="1 4" id="KW-0479">Metal-binding</keyword>
<dbReference type="SUPFAM" id="SSF90229">
    <property type="entry name" value="CCCH zinc finger"/>
    <property type="match status" value="1"/>
</dbReference>
<feature type="domain" description="C3H1-type" evidence="6">
    <location>
        <begin position="15"/>
        <end position="41"/>
    </location>
</feature>
<evidence type="ECO:0000256" key="5">
    <source>
        <dbReference type="SAM" id="MobiDB-lite"/>
    </source>
</evidence>
<evidence type="ECO:0000313" key="7">
    <source>
        <dbReference type="EMBL" id="TIA93205.1"/>
    </source>
</evidence>
<gene>
    <name evidence="7" type="ORF">E3P99_00331</name>
</gene>
<name>A0A4T0FY36_9BASI</name>
<sequence>MSSKGSKENNPASVTSHVPCKFYKKDQCRAGNECPFSHSTQAKSRSSTQPCTWYLKGSCRFGHRCALSHVMPGQPQSMDKKNKKQALQVQKDLIKDSLNKVDDLLGLQQSTSLGQIPDTPASPIMQPDPHQLSQSLSSSTFQRPSLYYNWRSFSYADKDHDDDTDETLNDLENGEEFLPSSLDELLTPLERRRKHSSRTSSISSAFTMSPTATATQKLPQMVPTKATDNMESSTLTIKPQSHDEDLTQFDLDLEV</sequence>
<dbReference type="SMART" id="SM00356">
    <property type="entry name" value="ZnF_C3H1"/>
    <property type="match status" value="2"/>
</dbReference>
<dbReference type="InterPro" id="IPR000571">
    <property type="entry name" value="Znf_CCCH"/>
</dbReference>
<dbReference type="Gene3D" id="4.10.1000.10">
    <property type="entry name" value="Zinc finger, CCCH-type"/>
    <property type="match status" value="1"/>
</dbReference>
<evidence type="ECO:0000256" key="4">
    <source>
        <dbReference type="PROSITE-ProRule" id="PRU00723"/>
    </source>
</evidence>
<feature type="domain" description="C3H1-type" evidence="6">
    <location>
        <begin position="45"/>
        <end position="72"/>
    </location>
</feature>
<organism evidence="7 8">
    <name type="scientific">Wallemia hederae</name>
    <dbReference type="NCBI Taxonomy" id="1540922"/>
    <lineage>
        <taxon>Eukaryota</taxon>
        <taxon>Fungi</taxon>
        <taxon>Dikarya</taxon>
        <taxon>Basidiomycota</taxon>
        <taxon>Wallemiomycotina</taxon>
        <taxon>Wallemiomycetes</taxon>
        <taxon>Wallemiales</taxon>
        <taxon>Wallemiaceae</taxon>
        <taxon>Wallemia</taxon>
    </lineage>
</organism>
<feature type="compositionally biased region" description="Polar residues" evidence="5">
    <location>
        <begin position="226"/>
        <end position="239"/>
    </location>
</feature>
<feature type="region of interest" description="Disordered" evidence="5">
    <location>
        <begin position="111"/>
        <end position="138"/>
    </location>
</feature>
<dbReference type="GO" id="GO:0061630">
    <property type="term" value="F:ubiquitin protein ligase activity"/>
    <property type="evidence" value="ECO:0007669"/>
    <property type="project" value="InterPro"/>
</dbReference>
<feature type="zinc finger region" description="C3H1-type" evidence="4">
    <location>
        <begin position="45"/>
        <end position="72"/>
    </location>
</feature>